<feature type="transmembrane region" description="Helical" evidence="8">
    <location>
        <begin position="50"/>
        <end position="78"/>
    </location>
</feature>
<dbReference type="Pfam" id="PF02653">
    <property type="entry name" value="BPD_transp_2"/>
    <property type="match status" value="1"/>
</dbReference>
<evidence type="ECO:0000256" key="8">
    <source>
        <dbReference type="SAM" id="Phobius"/>
    </source>
</evidence>
<evidence type="ECO:0000256" key="6">
    <source>
        <dbReference type="ARBA" id="ARBA00022989"/>
    </source>
</evidence>
<keyword evidence="6 8" id="KW-1133">Transmembrane helix</keyword>
<name>A0ABY5VE47_9FIRM</name>
<evidence type="ECO:0000313" key="10">
    <source>
        <dbReference type="Proteomes" id="UP001060164"/>
    </source>
</evidence>
<dbReference type="PANTHER" id="PTHR32196">
    <property type="entry name" value="ABC TRANSPORTER PERMEASE PROTEIN YPHD-RELATED-RELATED"/>
    <property type="match status" value="1"/>
</dbReference>
<feature type="transmembrane region" description="Helical" evidence="8">
    <location>
        <begin position="291"/>
        <end position="310"/>
    </location>
</feature>
<evidence type="ECO:0000256" key="5">
    <source>
        <dbReference type="ARBA" id="ARBA00022692"/>
    </source>
</evidence>
<feature type="transmembrane region" description="Helical" evidence="8">
    <location>
        <begin position="212"/>
        <end position="234"/>
    </location>
</feature>
<comment type="subcellular location">
    <subcellularLocation>
        <location evidence="1">Cell membrane</location>
        <topology evidence="1">Multi-pass membrane protein</topology>
    </subcellularLocation>
</comment>
<organism evidence="9 10">
    <name type="scientific">Ruminococcus gauvreauii</name>
    <dbReference type="NCBI Taxonomy" id="438033"/>
    <lineage>
        <taxon>Bacteria</taxon>
        <taxon>Bacillati</taxon>
        <taxon>Bacillota</taxon>
        <taxon>Clostridia</taxon>
        <taxon>Eubacteriales</taxon>
        <taxon>Oscillospiraceae</taxon>
        <taxon>Ruminococcus</taxon>
    </lineage>
</organism>
<dbReference type="PANTHER" id="PTHR32196:SF21">
    <property type="entry name" value="ABC TRANSPORTER PERMEASE PROTEIN YPHD-RELATED"/>
    <property type="match status" value="1"/>
</dbReference>
<protein>
    <submittedName>
        <fullName evidence="9">ABC transporter permease</fullName>
    </submittedName>
</protein>
<dbReference type="RefSeq" id="WP_028529947.1">
    <property type="nucleotide sequence ID" value="NZ_CABLBR010000037.1"/>
</dbReference>
<dbReference type="InterPro" id="IPR001851">
    <property type="entry name" value="ABC_transp_permease"/>
</dbReference>
<feature type="transmembrane region" description="Helical" evidence="8">
    <location>
        <begin position="150"/>
        <end position="181"/>
    </location>
</feature>
<dbReference type="CDD" id="cd06579">
    <property type="entry name" value="TM_PBP1_transp_AraH_like"/>
    <property type="match status" value="1"/>
</dbReference>
<evidence type="ECO:0000256" key="2">
    <source>
        <dbReference type="ARBA" id="ARBA00022448"/>
    </source>
</evidence>
<evidence type="ECO:0000256" key="4">
    <source>
        <dbReference type="ARBA" id="ARBA00022519"/>
    </source>
</evidence>
<sequence>MNTVKKRIDFSQMTTLLVLIVLCVILSVLKPVFLTPGNLINIITQVTVNAIVAIGMTFVILTGGIDLSVGSVLGLAGIVMGMMMKAGMPVGIALIASIIVGVACGAVSGVLVTIGKLPPFIATLGIMNIARAIALTISKGGNMSAFPESFTWIGVGTIFGTGIPVQVLFMLILYLLGYYLLRYRQTGRFVYAIGGNKEAARLSGVSVRMYEMLTYIISGFTAAFAAIVLTAKLNAAQPTAGMNYELDAVAAVVIGGTSLTGGVGSIWGTLLGAIVIGVIRNGLNLLNANSYLQQGIIGCVIILAVLLDVAKKES</sequence>
<evidence type="ECO:0000256" key="7">
    <source>
        <dbReference type="ARBA" id="ARBA00023136"/>
    </source>
</evidence>
<feature type="transmembrane region" description="Helical" evidence="8">
    <location>
        <begin position="246"/>
        <end position="279"/>
    </location>
</feature>
<accession>A0ABY5VE47</accession>
<feature type="transmembrane region" description="Helical" evidence="8">
    <location>
        <begin position="90"/>
        <end position="114"/>
    </location>
</feature>
<dbReference type="Proteomes" id="UP001060164">
    <property type="component" value="Chromosome"/>
</dbReference>
<reference evidence="9" key="1">
    <citation type="journal article" date="2022" name="Cell">
        <title>Design, construction, and in vivo augmentation of a complex gut microbiome.</title>
        <authorList>
            <person name="Cheng A.G."/>
            <person name="Ho P.Y."/>
            <person name="Aranda-Diaz A."/>
            <person name="Jain S."/>
            <person name="Yu F.B."/>
            <person name="Meng X."/>
            <person name="Wang M."/>
            <person name="Iakiviak M."/>
            <person name="Nagashima K."/>
            <person name="Zhao A."/>
            <person name="Murugkar P."/>
            <person name="Patil A."/>
            <person name="Atabakhsh K."/>
            <person name="Weakley A."/>
            <person name="Yan J."/>
            <person name="Brumbaugh A.R."/>
            <person name="Higginbottom S."/>
            <person name="Dimas A."/>
            <person name="Shiver A.L."/>
            <person name="Deutschbauer A."/>
            <person name="Neff N."/>
            <person name="Sonnenburg J.L."/>
            <person name="Huang K.C."/>
            <person name="Fischbach M.A."/>
        </authorList>
    </citation>
    <scope>NUCLEOTIDE SEQUENCE</scope>
    <source>
        <strain evidence="9">DSM 19829</strain>
    </source>
</reference>
<keyword evidence="10" id="KW-1185">Reference proteome</keyword>
<proteinExistence type="predicted"/>
<evidence type="ECO:0000256" key="3">
    <source>
        <dbReference type="ARBA" id="ARBA00022475"/>
    </source>
</evidence>
<keyword evidence="5 8" id="KW-0812">Transmembrane</keyword>
<dbReference type="EMBL" id="CP102290">
    <property type="protein sequence ID" value="UWP58283.1"/>
    <property type="molecule type" value="Genomic_DNA"/>
</dbReference>
<keyword evidence="7 8" id="KW-0472">Membrane</keyword>
<evidence type="ECO:0000256" key="1">
    <source>
        <dbReference type="ARBA" id="ARBA00004651"/>
    </source>
</evidence>
<evidence type="ECO:0000313" key="9">
    <source>
        <dbReference type="EMBL" id="UWP58283.1"/>
    </source>
</evidence>
<keyword evidence="3" id="KW-1003">Cell membrane</keyword>
<gene>
    <name evidence="9" type="ORF">NQ502_12940</name>
</gene>
<keyword evidence="4" id="KW-0997">Cell inner membrane</keyword>
<keyword evidence="2" id="KW-0813">Transport</keyword>